<dbReference type="AlphaFoldDB" id="A0A433ZSW2"/>
<dbReference type="EMBL" id="NRQY01000001">
    <property type="protein sequence ID" value="RUT65224.1"/>
    <property type="molecule type" value="Genomic_DNA"/>
</dbReference>
<protein>
    <submittedName>
        <fullName evidence="1">CRISPR-associated protein Csy1</fullName>
    </submittedName>
</protein>
<accession>A0A433ZSW2</accession>
<sequence>MPDPEIIAFFTKYLASEESPEGARRHWLSDAAKRAKQLSLTTHPLAFTHPGACKSRCGKVSTVPAGTGVKKKNDGFLRSGNTEVPPDAEGNAAALEIYTFLMLRMKDGKMLLTHLCEESELAKRILGKENYRTLRAGFLQILSGTKTAITSPKIKQIFFPVPADGGVTGYHLLSVLTPSGLLFELRRRLNISGVHPRCLVVIHIGGSKPQNISALNMRNKGKACLLLSIPPGAVCAGGAHRVH</sequence>
<dbReference type="OrthoDB" id="9815616at2"/>
<name>A0A433ZSW2_MORMO</name>
<proteinExistence type="predicted"/>
<dbReference type="Proteomes" id="UP000286908">
    <property type="component" value="Unassembled WGS sequence"/>
</dbReference>
<gene>
    <name evidence="1" type="ORF">CKG00_01525</name>
</gene>
<dbReference type="InterPro" id="IPR013397">
    <property type="entry name" value="CRISPR-assoc_prot_Csy1"/>
</dbReference>
<evidence type="ECO:0000313" key="2">
    <source>
        <dbReference type="Proteomes" id="UP000286908"/>
    </source>
</evidence>
<comment type="caution">
    <text evidence="1">The sequence shown here is derived from an EMBL/GenBank/DDBJ whole genome shotgun (WGS) entry which is preliminary data.</text>
</comment>
<reference evidence="1 2" key="1">
    <citation type="submission" date="2017-08" db="EMBL/GenBank/DDBJ databases">
        <title>Draft genome sequence of pheromone producing symbiont Morganella morganii, of the female New Zealand grass grub Costelytra giveni.</title>
        <authorList>
            <person name="Laugraud A."/>
            <person name="Young S.D."/>
            <person name="Hurst M.H."/>
        </authorList>
    </citation>
    <scope>NUCLEOTIDE SEQUENCE [LARGE SCALE GENOMIC DNA]</scope>
    <source>
        <strain evidence="1 2">MMsCG</strain>
    </source>
</reference>
<dbReference type="Pfam" id="PF09611">
    <property type="entry name" value="Cas_Csy1"/>
    <property type="match status" value="2"/>
</dbReference>
<organism evidence="1 2">
    <name type="scientific">Morganella morganii</name>
    <name type="common">Proteus morganii</name>
    <dbReference type="NCBI Taxonomy" id="582"/>
    <lineage>
        <taxon>Bacteria</taxon>
        <taxon>Pseudomonadati</taxon>
        <taxon>Pseudomonadota</taxon>
        <taxon>Gammaproteobacteria</taxon>
        <taxon>Enterobacterales</taxon>
        <taxon>Morganellaceae</taxon>
        <taxon>Morganella</taxon>
    </lineage>
</organism>
<evidence type="ECO:0000313" key="1">
    <source>
        <dbReference type="EMBL" id="RUT65224.1"/>
    </source>
</evidence>